<protein>
    <submittedName>
        <fullName evidence="1">Uncharacterized protein</fullName>
    </submittedName>
</protein>
<evidence type="ECO:0000313" key="1">
    <source>
        <dbReference type="EMBL" id="CAG7909545.1"/>
    </source>
</evidence>
<organism evidence="2">
    <name type="scientific">Brassica campestris</name>
    <name type="common">Field mustard</name>
    <dbReference type="NCBI Taxonomy" id="3711"/>
    <lineage>
        <taxon>Eukaryota</taxon>
        <taxon>Viridiplantae</taxon>
        <taxon>Streptophyta</taxon>
        <taxon>Embryophyta</taxon>
        <taxon>Tracheophyta</taxon>
        <taxon>Spermatophyta</taxon>
        <taxon>Magnoliopsida</taxon>
        <taxon>eudicotyledons</taxon>
        <taxon>Gunneridae</taxon>
        <taxon>Pentapetalae</taxon>
        <taxon>rosids</taxon>
        <taxon>malvids</taxon>
        <taxon>Brassicales</taxon>
        <taxon>Brassicaceae</taxon>
        <taxon>Brassiceae</taxon>
        <taxon>Brassica</taxon>
    </lineage>
</organism>
<dbReference type="EMBL" id="LS974626">
    <property type="protein sequence ID" value="CAG7909545.1"/>
    <property type="molecule type" value="Genomic_DNA"/>
</dbReference>
<reference evidence="2" key="1">
    <citation type="submission" date="2018-11" db="EMBL/GenBank/DDBJ databases">
        <authorList>
            <consortium name="Genoscope - CEA"/>
            <person name="William W."/>
        </authorList>
    </citation>
    <scope>NUCLEOTIDE SEQUENCE</scope>
</reference>
<sequence>MICNLGFRFCLTGLVSISLRSNLGVERVDTFRIVGCVVLIGFNVQGEIDG</sequence>
<gene>
    <name evidence="1" type="ORF">BRAPAZ1V2_A10P07910.2</name>
    <name evidence="2" type="ORF">BRASC35T45971Z</name>
</gene>
<dbReference type="EMBL" id="LR031585">
    <property type="protein sequence ID" value="VDD23129.1"/>
    <property type="molecule type" value="Genomic_DNA"/>
</dbReference>
<dbReference type="AlphaFoldDB" id="A0A3P6DVG6"/>
<dbReference type="Proteomes" id="UP000694005">
    <property type="component" value="Chromosome A10"/>
</dbReference>
<name>A0A3P6DVG6_BRACM</name>
<accession>A0A3P6DVG6</accession>
<proteinExistence type="predicted"/>
<evidence type="ECO:0000313" key="2">
    <source>
        <dbReference type="EMBL" id="VDD23129.1"/>
    </source>
</evidence>
<dbReference type="Gramene" id="A10p07910.2_BraZ1">
    <property type="protein sequence ID" value="A10p07910.2_BraZ1.CDS.1"/>
    <property type="gene ID" value="A10g07910.2_BraZ1"/>
</dbReference>